<keyword evidence="2" id="KW-1185">Reference proteome</keyword>
<dbReference type="GO" id="GO:0032259">
    <property type="term" value="P:methylation"/>
    <property type="evidence" value="ECO:0007669"/>
    <property type="project" value="UniProtKB-KW"/>
</dbReference>
<comment type="caution">
    <text evidence="1">The sequence shown here is derived from an EMBL/GenBank/DDBJ whole genome shotgun (WGS) entry which is preliminary data.</text>
</comment>
<dbReference type="Gene3D" id="3.40.50.150">
    <property type="entry name" value="Vaccinia Virus protein VP39"/>
    <property type="match status" value="1"/>
</dbReference>
<dbReference type="EMBL" id="LKET01000028">
    <property type="protein sequence ID" value="KPU44864.1"/>
    <property type="molecule type" value="Genomic_DNA"/>
</dbReference>
<dbReference type="CDD" id="cd02440">
    <property type="entry name" value="AdoMet_MTases"/>
    <property type="match status" value="1"/>
</dbReference>
<proteinExistence type="predicted"/>
<evidence type="ECO:0000313" key="2">
    <source>
        <dbReference type="Proteomes" id="UP000050326"/>
    </source>
</evidence>
<sequence>MNFKYKNALTLSRFIFKDSIKEGDRVIDATCGNGHDSLFLSQIIGESGKLYCFDIQDIAINNTKIRLKENSPYENYTLIKDGHENLDLYIKEEIQGVVFNLGYLPGGNHKIITSPMSTITSLQKTLKLLSPGGIAVIVVYYGHEGGDYEKDALYKFIGSINPKLFTVISSQFVNQINNPPLLIVIEKVRDMSYEDK</sequence>
<reference evidence="1 2" key="1">
    <citation type="submission" date="2015-09" db="EMBL/GenBank/DDBJ databases">
        <title>Genome sequence of Oxobacter pfennigii DSM 3222.</title>
        <authorList>
            <person name="Poehlein A."/>
            <person name="Bengelsdorf F.R."/>
            <person name="Schiel-Bengelsdorf B."/>
            <person name="Duerre P."/>
            <person name="Daniel R."/>
        </authorList>
    </citation>
    <scope>NUCLEOTIDE SEQUENCE [LARGE SCALE GENOMIC DNA]</scope>
    <source>
        <strain evidence="1 2">DSM 3222</strain>
    </source>
</reference>
<keyword evidence="1" id="KW-0489">Methyltransferase</keyword>
<evidence type="ECO:0000313" key="1">
    <source>
        <dbReference type="EMBL" id="KPU44864.1"/>
    </source>
</evidence>
<dbReference type="PANTHER" id="PTHR35276:SF1">
    <property type="entry name" value="TRNA (MNM(5)S(2)U34)-METHYLTRANSFERASE, CHLOROPLASTIC"/>
    <property type="match status" value="1"/>
</dbReference>
<protein>
    <submittedName>
        <fullName evidence="1">Ribosomal RNA small subunit methyltransferase H</fullName>
        <ecNumber evidence="1">2.1.1.199</ecNumber>
    </submittedName>
</protein>
<dbReference type="Proteomes" id="UP000050326">
    <property type="component" value="Unassembled WGS sequence"/>
</dbReference>
<dbReference type="RefSeq" id="WP_054874423.1">
    <property type="nucleotide sequence ID" value="NZ_LKET01000028.1"/>
</dbReference>
<gene>
    <name evidence="1" type="primary">rsmH_1</name>
    <name evidence="1" type="ORF">OXPF_13420</name>
</gene>
<dbReference type="PANTHER" id="PTHR35276">
    <property type="entry name" value="S-ADENOSYL-L-METHIONINE-DEPENDENT METHYLTRANSFERASES SUPERFAMILY PROTEIN"/>
    <property type="match status" value="1"/>
</dbReference>
<dbReference type="SUPFAM" id="SSF53335">
    <property type="entry name" value="S-adenosyl-L-methionine-dependent methyltransferases"/>
    <property type="match status" value="1"/>
</dbReference>
<dbReference type="Pfam" id="PF06962">
    <property type="entry name" value="rRNA_methylase"/>
    <property type="match status" value="1"/>
</dbReference>
<keyword evidence="1" id="KW-0808">Transferase</keyword>
<dbReference type="AlphaFoldDB" id="A0A0N8NTH7"/>
<dbReference type="STRING" id="36849.OXPF_13420"/>
<accession>A0A0N8NTH7</accession>
<dbReference type="OrthoDB" id="9792989at2"/>
<name>A0A0N8NTH7_9CLOT</name>
<organism evidence="1 2">
    <name type="scientific">Oxobacter pfennigii</name>
    <dbReference type="NCBI Taxonomy" id="36849"/>
    <lineage>
        <taxon>Bacteria</taxon>
        <taxon>Bacillati</taxon>
        <taxon>Bacillota</taxon>
        <taxon>Clostridia</taxon>
        <taxon>Eubacteriales</taxon>
        <taxon>Clostridiaceae</taxon>
        <taxon>Oxobacter</taxon>
    </lineage>
</organism>
<dbReference type="InterPro" id="IPR010719">
    <property type="entry name" value="MnmM_MeTrfase"/>
</dbReference>
<dbReference type="EC" id="2.1.1.199" evidence="1"/>
<dbReference type="GO" id="GO:0008168">
    <property type="term" value="F:methyltransferase activity"/>
    <property type="evidence" value="ECO:0007669"/>
    <property type="project" value="UniProtKB-KW"/>
</dbReference>
<dbReference type="InterPro" id="IPR029063">
    <property type="entry name" value="SAM-dependent_MTases_sf"/>
</dbReference>